<evidence type="ECO:0000256" key="5">
    <source>
        <dbReference type="ARBA" id="ARBA00022691"/>
    </source>
</evidence>
<evidence type="ECO:0000259" key="7">
    <source>
        <dbReference type="Pfam" id="PF00590"/>
    </source>
</evidence>
<evidence type="ECO:0000259" key="8">
    <source>
        <dbReference type="Pfam" id="PF01890"/>
    </source>
</evidence>
<reference evidence="11" key="1">
    <citation type="submission" date="2016-06" db="EMBL/GenBank/DDBJ databases">
        <authorList>
            <person name="Varghese N."/>
            <person name="Submissions Spin"/>
        </authorList>
    </citation>
    <scope>NUCLEOTIDE SEQUENCE [LARGE SCALE GENOMIC DNA]</scope>
    <source>
        <strain evidence="11">DSM 45161</strain>
    </source>
</reference>
<dbReference type="UniPathway" id="UPA00148"/>
<evidence type="ECO:0000313" key="10">
    <source>
        <dbReference type="EMBL" id="SCG42483.1"/>
    </source>
</evidence>
<dbReference type="SUPFAM" id="SSF159672">
    <property type="entry name" value="CbiG N-terminal domain-like"/>
    <property type="match status" value="1"/>
</dbReference>
<dbReference type="PANTHER" id="PTHR47036:SF1">
    <property type="entry name" value="COBALT-FACTOR III C(17)-METHYLTRANSFERASE-RELATED"/>
    <property type="match status" value="1"/>
</dbReference>
<dbReference type="PANTHER" id="PTHR47036">
    <property type="entry name" value="COBALT-FACTOR III C(17)-METHYLTRANSFERASE-RELATED"/>
    <property type="match status" value="1"/>
</dbReference>
<feature type="compositionally biased region" description="Low complexity" evidence="6">
    <location>
        <begin position="322"/>
        <end position="332"/>
    </location>
</feature>
<dbReference type="InterPro" id="IPR036518">
    <property type="entry name" value="CobE/GbiG_C_sf"/>
</dbReference>
<dbReference type="NCBIfam" id="TIGR01466">
    <property type="entry name" value="cobJ_cbiH"/>
    <property type="match status" value="1"/>
</dbReference>
<dbReference type="InterPro" id="IPR000878">
    <property type="entry name" value="4pyrrol_Mease"/>
</dbReference>
<evidence type="ECO:0000256" key="4">
    <source>
        <dbReference type="ARBA" id="ARBA00022679"/>
    </source>
</evidence>
<evidence type="ECO:0000259" key="9">
    <source>
        <dbReference type="Pfam" id="PF11760"/>
    </source>
</evidence>
<dbReference type="InterPro" id="IPR038029">
    <property type="entry name" value="GbiG_N_sf"/>
</dbReference>
<feature type="compositionally biased region" description="Acidic residues" evidence="6">
    <location>
        <begin position="221"/>
        <end position="239"/>
    </location>
</feature>
<feature type="region of interest" description="Disordered" evidence="6">
    <location>
        <begin position="177"/>
        <end position="332"/>
    </location>
</feature>
<dbReference type="Gene3D" id="3.30.420.180">
    <property type="entry name" value="CobE/GbiG C-terminal domain"/>
    <property type="match status" value="1"/>
</dbReference>
<dbReference type="InterPro" id="IPR021744">
    <property type="entry name" value="CbiG_N"/>
</dbReference>
<dbReference type="Pfam" id="PF00590">
    <property type="entry name" value="TP_methylase"/>
    <property type="match status" value="1"/>
</dbReference>
<dbReference type="InterPro" id="IPR014777">
    <property type="entry name" value="4pyrrole_Mease_sub1"/>
</dbReference>
<dbReference type="InterPro" id="IPR014776">
    <property type="entry name" value="4pyrrole_Mease_sub2"/>
</dbReference>
<accession>A0A1C5H963</accession>
<keyword evidence="2" id="KW-0169">Cobalamin biosynthesis</keyword>
<feature type="compositionally biased region" description="Gly residues" evidence="6">
    <location>
        <begin position="244"/>
        <end position="321"/>
    </location>
</feature>
<feature type="domain" description="CobE/GbiG C-terminal" evidence="8">
    <location>
        <begin position="357"/>
        <end position="472"/>
    </location>
</feature>
<name>A0A1C5H963_9ACTN</name>
<dbReference type="Pfam" id="PF01890">
    <property type="entry name" value="CbiG_C"/>
    <property type="match status" value="1"/>
</dbReference>
<evidence type="ECO:0000256" key="2">
    <source>
        <dbReference type="ARBA" id="ARBA00022573"/>
    </source>
</evidence>
<dbReference type="EMBL" id="LT607753">
    <property type="protein sequence ID" value="SCG42483.1"/>
    <property type="molecule type" value="Genomic_DNA"/>
</dbReference>
<feature type="domain" description="Cobalamin synthesis G N-terminal" evidence="9">
    <location>
        <begin position="37"/>
        <end position="117"/>
    </location>
</feature>
<dbReference type="AlphaFoldDB" id="A0A1C5H963"/>
<dbReference type="InterPro" id="IPR051810">
    <property type="entry name" value="Precorrin_MeTrfase"/>
</dbReference>
<feature type="domain" description="Tetrapyrrole methylase" evidence="7">
    <location>
        <begin position="480"/>
        <end position="684"/>
    </location>
</feature>
<dbReference type="InterPro" id="IPR002750">
    <property type="entry name" value="CobE/GbiG_C"/>
</dbReference>
<dbReference type="SUPFAM" id="SSF159664">
    <property type="entry name" value="CobE/GbiG C-terminal domain-like"/>
    <property type="match status" value="1"/>
</dbReference>
<dbReference type="GO" id="GO:0032259">
    <property type="term" value="P:methylation"/>
    <property type="evidence" value="ECO:0007669"/>
    <property type="project" value="UniProtKB-KW"/>
</dbReference>
<comment type="pathway">
    <text evidence="1">Cofactor biosynthesis; adenosylcobalamin biosynthesis.</text>
</comment>
<sequence>MTVGLVAATAAGRRHARILADAWPHARLVESTGVADALRTAWTECGAVVAFLATGAVVRILAPLLGDKRTDPAVVVVDEAARHAVALLGGHAGGANTLAGEVAALLDARPVVTTATDAVGLPGLDALGWPVEGAVAAVSRAILDGEPVRLLADATWPLPALPPNVLIETIANDAATPTDAATSEIPATPVDPAVPSPPAGADGAAGSGVAGRHRAHGADPDGADPDGADPDGADPDGADPDGGTSDGGTSDGGTSDGGTSDGGTSDGGTSDGGTSDGGTSDGGTSDGGTSDGGTSDGGTSDGGTSDGGTSDGGTSDGGTSDGGTSDVGTSDGGWRLLVTDRIVPLDERTAVLRPPSLVAGIGSSRGVAAAEVSALLHRALADAGLAPASLRCLASVDLKADEEGILATARALGVPLETRPAAELAAVDVPHPSEVVRAVVGTPSVAEAAALAGGGTLLVPKTASAMATVAVARHAPRGRLAVVGLGPGAPDLRTPRAVAELRRAAVVVGLDQYVDQVRDLLRPGTRVLASGLGAEEERARAAVAEATVGQAVALVGSGDAGVYAMASPALEYADGRIDVVGVPGVTAGLAAAALLGAPIGHDHVYLSLSDLHTPWEVIERRVAAAAEADLVALLYNPRSRARDWQLGAVLKTFAAHRPPATPVGVVRNASRDGEQVHLATVATLDPAVVDMYSVVVVGSSQTRVVAGRMVTPRGYRWQR</sequence>
<dbReference type="InterPro" id="IPR035996">
    <property type="entry name" value="4pyrrol_Methylase_sf"/>
</dbReference>
<dbReference type="Gene3D" id="3.30.950.10">
    <property type="entry name" value="Methyltransferase, Cobalt-precorrin-4 Transmethylase, Domain 2"/>
    <property type="match status" value="1"/>
</dbReference>
<evidence type="ECO:0000256" key="3">
    <source>
        <dbReference type="ARBA" id="ARBA00022603"/>
    </source>
</evidence>
<evidence type="ECO:0000313" key="11">
    <source>
        <dbReference type="Proteomes" id="UP000198215"/>
    </source>
</evidence>
<dbReference type="OrthoDB" id="9804789at2"/>
<keyword evidence="5" id="KW-0949">S-adenosyl-L-methionine</keyword>
<dbReference type="RefSeq" id="WP_088974832.1">
    <property type="nucleotide sequence ID" value="NZ_LT607753.1"/>
</dbReference>
<gene>
    <name evidence="10" type="ORF">GA0070614_0981</name>
</gene>
<keyword evidence="11" id="KW-1185">Reference proteome</keyword>
<dbReference type="GO" id="GO:0008168">
    <property type="term" value="F:methyltransferase activity"/>
    <property type="evidence" value="ECO:0007669"/>
    <property type="project" value="UniProtKB-KW"/>
</dbReference>
<dbReference type="Gene3D" id="3.40.1010.10">
    <property type="entry name" value="Cobalt-precorrin-4 Transmethylase, Domain 1"/>
    <property type="match status" value="1"/>
</dbReference>
<dbReference type="GO" id="GO:0009236">
    <property type="term" value="P:cobalamin biosynthetic process"/>
    <property type="evidence" value="ECO:0007669"/>
    <property type="project" value="UniProtKB-UniPathway"/>
</dbReference>
<dbReference type="Proteomes" id="UP000198215">
    <property type="component" value="Chromosome I"/>
</dbReference>
<dbReference type="Pfam" id="PF11760">
    <property type="entry name" value="CbiG_N"/>
    <property type="match status" value="1"/>
</dbReference>
<dbReference type="SUPFAM" id="SSF53790">
    <property type="entry name" value="Tetrapyrrole methylase"/>
    <property type="match status" value="1"/>
</dbReference>
<protein>
    <submittedName>
        <fullName evidence="10">Precorrin-3B C17-methyltransferase</fullName>
    </submittedName>
</protein>
<organism evidence="10 11">
    <name type="scientific">Micromonospora coxensis</name>
    <dbReference type="NCBI Taxonomy" id="356852"/>
    <lineage>
        <taxon>Bacteria</taxon>
        <taxon>Bacillati</taxon>
        <taxon>Actinomycetota</taxon>
        <taxon>Actinomycetes</taxon>
        <taxon>Micromonosporales</taxon>
        <taxon>Micromonosporaceae</taxon>
        <taxon>Micromonospora</taxon>
    </lineage>
</organism>
<proteinExistence type="predicted"/>
<dbReference type="Gene3D" id="3.40.50.11220">
    <property type="match status" value="1"/>
</dbReference>
<dbReference type="CDD" id="cd11646">
    <property type="entry name" value="Precorrin_3B_C17_MT"/>
    <property type="match status" value="1"/>
</dbReference>
<dbReference type="InterPro" id="IPR006363">
    <property type="entry name" value="Cbl_synth_CobJ/CibH_dom"/>
</dbReference>
<keyword evidence="3 10" id="KW-0489">Methyltransferase</keyword>
<keyword evidence="4 10" id="KW-0808">Transferase</keyword>
<evidence type="ECO:0000256" key="1">
    <source>
        <dbReference type="ARBA" id="ARBA00004953"/>
    </source>
</evidence>
<evidence type="ECO:0000256" key="6">
    <source>
        <dbReference type="SAM" id="MobiDB-lite"/>
    </source>
</evidence>